<dbReference type="AlphaFoldDB" id="A0A382JHP4"/>
<sequence>MSTESNEPQYAIDWLREPVGPPGPACPKCGSRDTVVNSAATRAAGRGDVQFCYCKNCTHSWSER</sequence>
<evidence type="ECO:0000256" key="3">
    <source>
        <dbReference type="ARBA" id="ARBA00022833"/>
    </source>
</evidence>
<dbReference type="InterPro" id="IPR001222">
    <property type="entry name" value="Znf_TFIIS"/>
</dbReference>
<organism evidence="5">
    <name type="scientific">marine metagenome</name>
    <dbReference type="NCBI Taxonomy" id="408172"/>
    <lineage>
        <taxon>unclassified sequences</taxon>
        <taxon>metagenomes</taxon>
        <taxon>ecological metagenomes</taxon>
    </lineage>
</organism>
<accession>A0A382JHP4</accession>
<evidence type="ECO:0000259" key="4">
    <source>
        <dbReference type="SMART" id="SM00440"/>
    </source>
</evidence>
<name>A0A382JHP4_9ZZZZ</name>
<evidence type="ECO:0000256" key="2">
    <source>
        <dbReference type="ARBA" id="ARBA00022771"/>
    </source>
</evidence>
<feature type="domain" description="TFIIS-type" evidence="4">
    <location>
        <begin position="24"/>
        <end position="63"/>
    </location>
</feature>
<keyword evidence="1" id="KW-0479">Metal-binding</keyword>
<keyword evidence="2" id="KW-0863">Zinc-finger</keyword>
<dbReference type="Gene3D" id="2.20.25.10">
    <property type="match status" value="1"/>
</dbReference>
<evidence type="ECO:0000256" key="1">
    <source>
        <dbReference type="ARBA" id="ARBA00022723"/>
    </source>
</evidence>
<dbReference type="EMBL" id="UINC01074237">
    <property type="protein sequence ID" value="SVC11229.1"/>
    <property type="molecule type" value="Genomic_DNA"/>
</dbReference>
<keyword evidence="3" id="KW-0862">Zinc</keyword>
<evidence type="ECO:0000313" key="5">
    <source>
        <dbReference type="EMBL" id="SVC11229.1"/>
    </source>
</evidence>
<protein>
    <recommendedName>
        <fullName evidence="4">TFIIS-type domain-containing protein</fullName>
    </recommendedName>
</protein>
<gene>
    <name evidence="5" type="ORF">METZ01_LOCUS264083</name>
</gene>
<proteinExistence type="predicted"/>
<dbReference type="SUPFAM" id="SSF57783">
    <property type="entry name" value="Zinc beta-ribbon"/>
    <property type="match status" value="1"/>
</dbReference>
<dbReference type="GO" id="GO:0006351">
    <property type="term" value="P:DNA-templated transcription"/>
    <property type="evidence" value="ECO:0007669"/>
    <property type="project" value="InterPro"/>
</dbReference>
<dbReference type="SMART" id="SM00440">
    <property type="entry name" value="ZnF_C2C2"/>
    <property type="match status" value="1"/>
</dbReference>
<reference evidence="5" key="1">
    <citation type="submission" date="2018-05" db="EMBL/GenBank/DDBJ databases">
        <authorList>
            <person name="Lanie J.A."/>
            <person name="Ng W.-L."/>
            <person name="Kazmierczak K.M."/>
            <person name="Andrzejewski T.M."/>
            <person name="Davidsen T.M."/>
            <person name="Wayne K.J."/>
            <person name="Tettelin H."/>
            <person name="Glass J.I."/>
            <person name="Rusch D."/>
            <person name="Podicherti R."/>
            <person name="Tsui H.-C.T."/>
            <person name="Winkler M.E."/>
        </authorList>
    </citation>
    <scope>NUCLEOTIDE SEQUENCE</scope>
</reference>
<dbReference type="Pfam" id="PF01096">
    <property type="entry name" value="Zn_ribbon_TFIIS"/>
    <property type="match status" value="1"/>
</dbReference>
<dbReference type="GO" id="GO:0003676">
    <property type="term" value="F:nucleic acid binding"/>
    <property type="evidence" value="ECO:0007669"/>
    <property type="project" value="InterPro"/>
</dbReference>
<dbReference type="GO" id="GO:0008270">
    <property type="term" value="F:zinc ion binding"/>
    <property type="evidence" value="ECO:0007669"/>
    <property type="project" value="UniProtKB-KW"/>
</dbReference>